<feature type="transmembrane region" description="Helical" evidence="1">
    <location>
        <begin position="59"/>
        <end position="86"/>
    </location>
</feature>
<feature type="transmembrane region" description="Helical" evidence="1">
    <location>
        <begin position="12"/>
        <end position="29"/>
    </location>
</feature>
<dbReference type="Proteomes" id="UP000481087">
    <property type="component" value="Unassembled WGS sequence"/>
</dbReference>
<keyword evidence="1" id="KW-0812">Transmembrane</keyword>
<name>A0A6L8V7C9_9BACL</name>
<keyword evidence="1" id="KW-0472">Membrane</keyword>
<dbReference type="AlphaFoldDB" id="A0A6L8V7C9"/>
<dbReference type="RefSeq" id="WP_161409757.1">
    <property type="nucleotide sequence ID" value="NZ_WTUZ01000022.1"/>
</dbReference>
<evidence type="ECO:0000256" key="1">
    <source>
        <dbReference type="SAM" id="Phobius"/>
    </source>
</evidence>
<protein>
    <submittedName>
        <fullName evidence="2">Uncharacterized protein</fullName>
    </submittedName>
</protein>
<gene>
    <name evidence="2" type="ORF">GQF01_25720</name>
</gene>
<feature type="transmembrane region" description="Helical" evidence="1">
    <location>
        <begin position="36"/>
        <end position="53"/>
    </location>
</feature>
<proteinExistence type="predicted"/>
<feature type="transmembrane region" description="Helical" evidence="1">
    <location>
        <begin position="98"/>
        <end position="117"/>
    </location>
</feature>
<reference evidence="2 3" key="1">
    <citation type="submission" date="2019-12" db="EMBL/GenBank/DDBJ databases">
        <title>Paenibacillus sp. nov. sp. isolated from soil.</title>
        <authorList>
            <person name="Kim J."/>
            <person name="Jeong S.E."/>
            <person name="Jung H.S."/>
            <person name="Jeon C.O."/>
        </authorList>
    </citation>
    <scope>NUCLEOTIDE SEQUENCE [LARGE SCALE GENOMIC DNA]</scope>
    <source>
        <strain evidence="2 3">5J-6</strain>
    </source>
</reference>
<feature type="transmembrane region" description="Helical" evidence="1">
    <location>
        <begin position="187"/>
        <end position="206"/>
    </location>
</feature>
<dbReference type="EMBL" id="WTUZ01000022">
    <property type="protein sequence ID" value="MZQ85522.1"/>
    <property type="molecule type" value="Genomic_DNA"/>
</dbReference>
<evidence type="ECO:0000313" key="2">
    <source>
        <dbReference type="EMBL" id="MZQ85522.1"/>
    </source>
</evidence>
<feature type="transmembrane region" description="Helical" evidence="1">
    <location>
        <begin position="284"/>
        <end position="303"/>
    </location>
</feature>
<comment type="caution">
    <text evidence="2">The sequence shown here is derived from an EMBL/GenBank/DDBJ whole genome shotgun (WGS) entry which is preliminary data.</text>
</comment>
<accession>A0A6L8V7C9</accession>
<sequence>MNKTKLLGPKLYLLIFPAIALVIVSQCITFPAKFNWLLVIFLLSIAIIERIYMHLFNKIWLPYFIIVIGLIIFAKHSILYSFFYLVPDAVIIWLKRRVSIWYDLLPSLSISLITIVLGNSFYNWTSHSYISRLTTLLLLFVVNWVLAYFFSFFESGKLTTSPVVSTFIPTWFEIGVIFPYLAVFNYFNYPVVMSAFLAYLIVVKVCHSRRMQVNDSHVRQLISLIGTRLQLQVLFMDLGSIKGVYYPNKRLIVIDHKLDYPEQLDTLVHEWIHCELRKYKKTPLFLEEIWVTILEAVISWYYVFNLKRILTAGGYK</sequence>
<keyword evidence="1" id="KW-1133">Transmembrane helix</keyword>
<feature type="transmembrane region" description="Helical" evidence="1">
    <location>
        <begin position="129"/>
        <end position="150"/>
    </location>
</feature>
<evidence type="ECO:0000313" key="3">
    <source>
        <dbReference type="Proteomes" id="UP000481087"/>
    </source>
</evidence>
<keyword evidence="3" id="KW-1185">Reference proteome</keyword>
<organism evidence="2 3">
    <name type="scientific">Paenibacillus silvestris</name>
    <dbReference type="NCBI Taxonomy" id="2606219"/>
    <lineage>
        <taxon>Bacteria</taxon>
        <taxon>Bacillati</taxon>
        <taxon>Bacillota</taxon>
        <taxon>Bacilli</taxon>
        <taxon>Bacillales</taxon>
        <taxon>Paenibacillaceae</taxon>
        <taxon>Paenibacillus</taxon>
    </lineage>
</organism>